<comment type="similarity">
    <text evidence="1">Belongs to the Gfa family.</text>
</comment>
<evidence type="ECO:0000313" key="7">
    <source>
        <dbReference type="Proteomes" id="UP000838100"/>
    </source>
</evidence>
<comment type="caution">
    <text evidence="6">The sequence shown here is derived from an EMBL/GenBank/DDBJ whole genome shotgun (WGS) entry which is preliminary data.</text>
</comment>
<dbReference type="Proteomes" id="UP000838100">
    <property type="component" value="Unassembled WGS sequence"/>
</dbReference>
<proteinExistence type="inferred from homology"/>
<name>A0ABN8EH56_9GAMM</name>
<dbReference type="SUPFAM" id="SSF51316">
    <property type="entry name" value="Mss4-like"/>
    <property type="match status" value="1"/>
</dbReference>
<keyword evidence="3" id="KW-0862">Zinc</keyword>
<dbReference type="PROSITE" id="PS51891">
    <property type="entry name" value="CENP_V_GFA"/>
    <property type="match status" value="1"/>
</dbReference>
<organism evidence="6 7">
    <name type="scientific">Sinobacterium norvegicum</name>
    <dbReference type="NCBI Taxonomy" id="1641715"/>
    <lineage>
        <taxon>Bacteria</taxon>
        <taxon>Pseudomonadati</taxon>
        <taxon>Pseudomonadota</taxon>
        <taxon>Gammaproteobacteria</taxon>
        <taxon>Cellvibrionales</taxon>
        <taxon>Spongiibacteraceae</taxon>
        <taxon>Sinobacterium</taxon>
    </lineage>
</organism>
<dbReference type="InterPro" id="IPR006913">
    <property type="entry name" value="CENP-V/GFA"/>
</dbReference>
<gene>
    <name evidence="6" type="ORF">SIN8267_01412</name>
</gene>
<dbReference type="PANTHER" id="PTHR33337">
    <property type="entry name" value="GFA DOMAIN-CONTAINING PROTEIN"/>
    <property type="match status" value="1"/>
</dbReference>
<protein>
    <recommendedName>
        <fullName evidence="5">CENP-V/GFA domain-containing protein</fullName>
    </recommendedName>
</protein>
<evidence type="ECO:0000256" key="1">
    <source>
        <dbReference type="ARBA" id="ARBA00005495"/>
    </source>
</evidence>
<evidence type="ECO:0000256" key="3">
    <source>
        <dbReference type="ARBA" id="ARBA00022833"/>
    </source>
</evidence>
<keyword evidence="7" id="KW-1185">Reference proteome</keyword>
<keyword evidence="2" id="KW-0479">Metal-binding</keyword>
<feature type="domain" description="CENP-V/GFA" evidence="5">
    <location>
        <begin position="5"/>
        <end position="110"/>
    </location>
</feature>
<dbReference type="EMBL" id="CAKLPX010000001">
    <property type="protein sequence ID" value="CAH0991309.1"/>
    <property type="molecule type" value="Genomic_DNA"/>
</dbReference>
<dbReference type="RefSeq" id="WP_237443963.1">
    <property type="nucleotide sequence ID" value="NZ_CAKLPX010000001.1"/>
</dbReference>
<evidence type="ECO:0000313" key="6">
    <source>
        <dbReference type="EMBL" id="CAH0991309.1"/>
    </source>
</evidence>
<dbReference type="Gene3D" id="3.90.1590.10">
    <property type="entry name" value="glutathione-dependent formaldehyde- activating enzyme (gfa)"/>
    <property type="match status" value="1"/>
</dbReference>
<sequence length="137" mass="15315">MKYPIQGSCQCGQLRYTLHQPPVKVLACHCTECQKLSSSPYSVTAIIDADAIEFDGEMSDWSRSSDSGNTNNAKFCPGCGNRVYHYNPDNMAQLKLKLKPIQMDDDGVFEPSTHLWVSEKLDWVEIPPGVTVFDKQA</sequence>
<evidence type="ECO:0000256" key="4">
    <source>
        <dbReference type="ARBA" id="ARBA00023239"/>
    </source>
</evidence>
<keyword evidence="4" id="KW-0456">Lyase</keyword>
<reference evidence="6" key="1">
    <citation type="submission" date="2021-12" db="EMBL/GenBank/DDBJ databases">
        <authorList>
            <person name="Rodrigo-Torres L."/>
            <person name="Arahal R. D."/>
            <person name="Lucena T."/>
        </authorList>
    </citation>
    <scope>NUCLEOTIDE SEQUENCE</scope>
    <source>
        <strain evidence="6">CECT 8267</strain>
    </source>
</reference>
<accession>A0ABN8EH56</accession>
<dbReference type="PANTHER" id="PTHR33337:SF40">
    <property type="entry name" value="CENP-V_GFA DOMAIN-CONTAINING PROTEIN-RELATED"/>
    <property type="match status" value="1"/>
</dbReference>
<evidence type="ECO:0000256" key="2">
    <source>
        <dbReference type="ARBA" id="ARBA00022723"/>
    </source>
</evidence>
<evidence type="ECO:0000259" key="5">
    <source>
        <dbReference type="PROSITE" id="PS51891"/>
    </source>
</evidence>
<dbReference type="Pfam" id="PF04828">
    <property type="entry name" value="GFA"/>
    <property type="match status" value="1"/>
</dbReference>
<dbReference type="InterPro" id="IPR011057">
    <property type="entry name" value="Mss4-like_sf"/>
</dbReference>